<accession>A0ABM8U5S1</accession>
<evidence type="ECO:0000256" key="3">
    <source>
        <dbReference type="ARBA" id="ARBA00022491"/>
    </source>
</evidence>
<evidence type="ECO:0000313" key="11">
    <source>
        <dbReference type="EMBL" id="CAG4906028.1"/>
    </source>
</evidence>
<feature type="domain" description="Anti-sigma-28 factor FlgM C-terminal" evidence="10">
    <location>
        <begin position="54"/>
        <end position="104"/>
    </location>
</feature>
<sequence>MKVDSTSNSGLPTLKDAAQRAQQGGDAAPASAGATAAGAAASSSAAGSASGDASVSLSGLAAHLHSLASTGSADIDTASVESIRQAIKDGSLKIDTGKIADGVLETARNLLQKKSPSTGN</sequence>
<keyword evidence="4" id="KW-1005">Bacterial flagellum biogenesis</keyword>
<feature type="compositionally biased region" description="Low complexity" evidence="9">
    <location>
        <begin position="19"/>
        <end position="53"/>
    </location>
</feature>
<dbReference type="EMBL" id="CAJQYY010000018">
    <property type="protein sequence ID" value="CAG4906028.1"/>
    <property type="molecule type" value="Genomic_DNA"/>
</dbReference>
<evidence type="ECO:0000256" key="2">
    <source>
        <dbReference type="ARBA" id="ARBA00017823"/>
    </source>
</evidence>
<dbReference type="RefSeq" id="WP_228979963.1">
    <property type="nucleotide sequence ID" value="NZ_CAJQYY010000018.1"/>
</dbReference>
<evidence type="ECO:0000313" key="12">
    <source>
        <dbReference type="Proteomes" id="UP000789752"/>
    </source>
</evidence>
<gene>
    <name evidence="11" type="ORF">R54767_03261</name>
</gene>
<evidence type="ECO:0000256" key="9">
    <source>
        <dbReference type="SAM" id="MobiDB-lite"/>
    </source>
</evidence>
<proteinExistence type="inferred from homology"/>
<keyword evidence="3" id="KW-0678">Repressor</keyword>
<evidence type="ECO:0000256" key="6">
    <source>
        <dbReference type="ARBA" id="ARBA00023163"/>
    </source>
</evidence>
<dbReference type="InterPro" id="IPR035890">
    <property type="entry name" value="Anti-sigma-28_factor_FlgM_sf"/>
</dbReference>
<evidence type="ECO:0000256" key="5">
    <source>
        <dbReference type="ARBA" id="ARBA00023015"/>
    </source>
</evidence>
<dbReference type="InterPro" id="IPR007412">
    <property type="entry name" value="FlgM"/>
</dbReference>
<comment type="similarity">
    <text evidence="1">Belongs to the FlgM family.</text>
</comment>
<evidence type="ECO:0000256" key="4">
    <source>
        <dbReference type="ARBA" id="ARBA00022795"/>
    </source>
</evidence>
<dbReference type="Pfam" id="PF04316">
    <property type="entry name" value="FlgM"/>
    <property type="match status" value="1"/>
</dbReference>
<feature type="region of interest" description="Disordered" evidence="9">
    <location>
        <begin position="1"/>
        <end position="53"/>
    </location>
</feature>
<keyword evidence="5" id="KW-0805">Transcription regulation</keyword>
<dbReference type="SUPFAM" id="SSF101498">
    <property type="entry name" value="Anti-sigma factor FlgM"/>
    <property type="match status" value="1"/>
</dbReference>
<evidence type="ECO:0000256" key="8">
    <source>
        <dbReference type="ARBA" id="ARBA00030117"/>
    </source>
</evidence>
<comment type="caution">
    <text evidence="11">The sequence shown here is derived from an EMBL/GenBank/DDBJ whole genome shotgun (WGS) entry which is preliminary data.</text>
</comment>
<name>A0ABM8U5S1_9BURK</name>
<dbReference type="InterPro" id="IPR031316">
    <property type="entry name" value="FlgM_C"/>
</dbReference>
<evidence type="ECO:0000259" key="10">
    <source>
        <dbReference type="Pfam" id="PF04316"/>
    </source>
</evidence>
<reference evidence="11 12" key="1">
    <citation type="submission" date="2021-04" db="EMBL/GenBank/DDBJ databases">
        <authorList>
            <person name="Vanwijnsberghe S."/>
        </authorList>
    </citation>
    <scope>NUCLEOTIDE SEQUENCE [LARGE SCALE GENOMIC DNA]</scope>
    <source>
        <strain evidence="11 12">LMG 32171</strain>
    </source>
</reference>
<comment type="function">
    <text evidence="7">Responsible for the coupling of flagellin expression to flagellar assembly by preventing expression of the flagellin genes when a component of the middle class of proteins is defective. It negatively regulates flagellar genes by inhibiting the activity of FliA by directly binding to FliA.</text>
</comment>
<dbReference type="NCBIfam" id="TIGR03824">
    <property type="entry name" value="FlgM_jcvi"/>
    <property type="match status" value="1"/>
</dbReference>
<dbReference type="Proteomes" id="UP000789752">
    <property type="component" value="Unassembled WGS sequence"/>
</dbReference>
<keyword evidence="12" id="KW-1185">Reference proteome</keyword>
<keyword evidence="6" id="KW-0804">Transcription</keyword>
<organism evidence="11 12">
    <name type="scientific">Paraburkholderia gardini</name>
    <dbReference type="NCBI Taxonomy" id="2823469"/>
    <lineage>
        <taxon>Bacteria</taxon>
        <taxon>Pseudomonadati</taxon>
        <taxon>Pseudomonadota</taxon>
        <taxon>Betaproteobacteria</taxon>
        <taxon>Burkholderiales</taxon>
        <taxon>Burkholderiaceae</taxon>
        <taxon>Paraburkholderia</taxon>
    </lineage>
</organism>
<evidence type="ECO:0000256" key="7">
    <source>
        <dbReference type="ARBA" id="ARBA00024739"/>
    </source>
</evidence>
<protein>
    <recommendedName>
        <fullName evidence="2">Negative regulator of flagellin synthesis</fullName>
    </recommendedName>
    <alternativeName>
        <fullName evidence="8">Anti-sigma-28 factor</fullName>
    </alternativeName>
</protein>
<feature type="compositionally biased region" description="Polar residues" evidence="9">
    <location>
        <begin position="1"/>
        <end position="11"/>
    </location>
</feature>
<evidence type="ECO:0000256" key="1">
    <source>
        <dbReference type="ARBA" id="ARBA00005322"/>
    </source>
</evidence>